<dbReference type="InterPro" id="IPR036388">
    <property type="entry name" value="WH-like_DNA-bd_sf"/>
</dbReference>
<evidence type="ECO:0000256" key="2">
    <source>
        <dbReference type="ARBA" id="ARBA00023015"/>
    </source>
</evidence>
<evidence type="ECO:0000256" key="4">
    <source>
        <dbReference type="ARBA" id="ARBA00023163"/>
    </source>
</evidence>
<evidence type="ECO:0000259" key="6">
    <source>
        <dbReference type="PROSITE" id="PS51755"/>
    </source>
</evidence>
<dbReference type="PRINTS" id="PR00364">
    <property type="entry name" value="DISEASERSIST"/>
</dbReference>
<dbReference type="GO" id="GO:0003677">
    <property type="term" value="F:DNA binding"/>
    <property type="evidence" value="ECO:0007669"/>
    <property type="project" value="UniProtKB-UniRule"/>
</dbReference>
<evidence type="ECO:0000313" key="8">
    <source>
        <dbReference type="Proteomes" id="UP000500953"/>
    </source>
</evidence>
<reference evidence="7 8" key="1">
    <citation type="journal article" date="2019" name="ACS Chem. Biol.">
        <title>Identification and Mobilization of a Cryptic Antibiotic Biosynthesis Gene Locus from a Human-Pathogenic Nocardia Isolate.</title>
        <authorList>
            <person name="Herisse M."/>
            <person name="Ishida K."/>
            <person name="Porter J.L."/>
            <person name="Howden B."/>
            <person name="Hertweck C."/>
            <person name="Stinear T.P."/>
            <person name="Pidot S.J."/>
        </authorList>
    </citation>
    <scope>NUCLEOTIDE SEQUENCE [LARGE SCALE GENOMIC DNA]</scope>
    <source>
        <strain evidence="7 8">AUSMDU00012715</strain>
    </source>
</reference>
<dbReference type="CDD" id="cd15831">
    <property type="entry name" value="BTAD"/>
    <property type="match status" value="1"/>
</dbReference>
<dbReference type="InterPro" id="IPR005158">
    <property type="entry name" value="BTAD"/>
</dbReference>
<keyword evidence="4" id="KW-0804">Transcription</keyword>
<dbReference type="EMBL" id="CP046173">
    <property type="protein sequence ID" value="QIS21231.1"/>
    <property type="molecule type" value="Genomic_DNA"/>
</dbReference>
<protein>
    <submittedName>
        <fullName evidence="7">Tetratricopeptide repeat protein</fullName>
    </submittedName>
</protein>
<dbReference type="GO" id="GO:0043531">
    <property type="term" value="F:ADP binding"/>
    <property type="evidence" value="ECO:0007669"/>
    <property type="project" value="InterPro"/>
</dbReference>
<dbReference type="SUPFAM" id="SSF52540">
    <property type="entry name" value="P-loop containing nucleoside triphosphate hydrolases"/>
    <property type="match status" value="1"/>
</dbReference>
<dbReference type="SUPFAM" id="SSF46894">
    <property type="entry name" value="C-terminal effector domain of the bipartite response regulators"/>
    <property type="match status" value="1"/>
</dbReference>
<name>A0A6G9Z759_9NOCA</name>
<evidence type="ECO:0000313" key="7">
    <source>
        <dbReference type="EMBL" id="QIS21231.1"/>
    </source>
</evidence>
<dbReference type="InterPro" id="IPR002182">
    <property type="entry name" value="NB-ARC"/>
</dbReference>
<dbReference type="Pfam" id="PF00931">
    <property type="entry name" value="NB-ARC"/>
    <property type="match status" value="1"/>
</dbReference>
<dbReference type="InterPro" id="IPR051677">
    <property type="entry name" value="AfsR-DnrI-RedD_regulator"/>
</dbReference>
<dbReference type="InterPro" id="IPR027417">
    <property type="entry name" value="P-loop_NTPase"/>
</dbReference>
<dbReference type="Gene3D" id="1.25.40.10">
    <property type="entry name" value="Tetratricopeptide repeat domain"/>
    <property type="match status" value="2"/>
</dbReference>
<dbReference type="InterPro" id="IPR016032">
    <property type="entry name" value="Sig_transdc_resp-reg_C-effctor"/>
</dbReference>
<dbReference type="PROSITE" id="PS51755">
    <property type="entry name" value="OMPR_PHOB"/>
    <property type="match status" value="1"/>
</dbReference>
<evidence type="ECO:0000256" key="5">
    <source>
        <dbReference type="PROSITE-ProRule" id="PRU01091"/>
    </source>
</evidence>
<gene>
    <name evidence="7" type="ORF">F6W96_25815</name>
</gene>
<keyword evidence="2" id="KW-0805">Transcription regulation</keyword>
<dbReference type="SUPFAM" id="SSF48452">
    <property type="entry name" value="TPR-like"/>
    <property type="match status" value="2"/>
</dbReference>
<dbReference type="AlphaFoldDB" id="A0A6G9Z759"/>
<dbReference type="PANTHER" id="PTHR35807">
    <property type="entry name" value="TRANSCRIPTIONAL REGULATOR REDD-RELATED"/>
    <property type="match status" value="1"/>
</dbReference>
<evidence type="ECO:0000256" key="3">
    <source>
        <dbReference type="ARBA" id="ARBA00023125"/>
    </source>
</evidence>
<proteinExistence type="inferred from homology"/>
<dbReference type="GO" id="GO:0006355">
    <property type="term" value="P:regulation of DNA-templated transcription"/>
    <property type="evidence" value="ECO:0007669"/>
    <property type="project" value="InterPro"/>
</dbReference>
<evidence type="ECO:0000256" key="1">
    <source>
        <dbReference type="ARBA" id="ARBA00005820"/>
    </source>
</evidence>
<dbReference type="SMART" id="SM01043">
    <property type="entry name" value="BTAD"/>
    <property type="match status" value="1"/>
</dbReference>
<dbReference type="RefSeq" id="WP_238845214.1">
    <property type="nucleotide sequence ID" value="NZ_CP046173.1"/>
</dbReference>
<dbReference type="Gene3D" id="1.10.10.10">
    <property type="entry name" value="Winged helix-like DNA-binding domain superfamily/Winged helix DNA-binding domain"/>
    <property type="match status" value="1"/>
</dbReference>
<feature type="domain" description="OmpR/PhoB-type" evidence="6">
    <location>
        <begin position="1"/>
        <end position="101"/>
    </location>
</feature>
<comment type="similarity">
    <text evidence="1">Belongs to the AfsR/DnrI/RedD regulatory family.</text>
</comment>
<dbReference type="InterPro" id="IPR001867">
    <property type="entry name" value="OmpR/PhoB-type_DNA-bd"/>
</dbReference>
<dbReference type="Gene3D" id="3.40.50.300">
    <property type="entry name" value="P-loop containing nucleotide triphosphate hydrolases"/>
    <property type="match status" value="1"/>
</dbReference>
<dbReference type="Proteomes" id="UP000500953">
    <property type="component" value="Chromosome"/>
</dbReference>
<accession>A0A6G9Z759</accession>
<dbReference type="InterPro" id="IPR011990">
    <property type="entry name" value="TPR-like_helical_dom_sf"/>
</dbReference>
<dbReference type="GO" id="GO:0000160">
    <property type="term" value="P:phosphorelay signal transduction system"/>
    <property type="evidence" value="ECO:0007669"/>
    <property type="project" value="InterPro"/>
</dbReference>
<feature type="DNA-binding region" description="OmpR/PhoB-type" evidence="5">
    <location>
        <begin position="1"/>
        <end position="101"/>
    </location>
</feature>
<dbReference type="Pfam" id="PF00486">
    <property type="entry name" value="Trans_reg_C"/>
    <property type="match status" value="1"/>
</dbReference>
<organism evidence="7 8">
    <name type="scientific">Nocardia terpenica</name>
    <dbReference type="NCBI Taxonomy" id="455432"/>
    <lineage>
        <taxon>Bacteria</taxon>
        <taxon>Bacillati</taxon>
        <taxon>Actinomycetota</taxon>
        <taxon>Actinomycetes</taxon>
        <taxon>Mycobacteriales</taxon>
        <taxon>Nocardiaceae</taxon>
        <taxon>Nocardia</taxon>
    </lineage>
</organism>
<keyword evidence="3 5" id="KW-0238">DNA-binding</keyword>
<sequence>MNEGLRFAVLGEVRGWSGDSELDLGSPQCRAILAALLLHDGRAIDVDDLVEAVWGSRPTPSAVGVIRTHIAHLRRVLEPDRSARQAPRILVSVGRAYALRLSAEAVDARLALERIAAADRARHDGRLEQARAMFVSALDLWNGPVLAGVPGPYAVRQRARFTELRATALERRLELDLDLGNPNLVTGELVELTGEFPMRERPHALLMTALSRGGRQAEALEIYGRLRRTLVDELGIEPSAELTDLHEQILRAELTPASATTAAAEPPSWGAEPNRSVIPAQLPADLADFTGHEDLVERISVQLSGDEETVTVCSLCGMGGVGKSSLAVHVAHRVRHRYPDGQLHANLRGADDAPVPPAKVLGIFLRAMGIREGDLPSALDERAALLRSVLSGRRVLILLDNAVDSDQVRPLIPGTPGISVLITSRSALLDLPGTVPLRVPILRPSEALALFTAIIGERRVATERVAAANAVAAGGYLPLAVRIIGARLAARPHWSLDYFTQRLADQRERLQLLRAGALGIETVFRLGYAQLDAETARAFRLLSRAGVSSIPLAGAAAVLDCTLPHAERVCESLVDLSLLEASEPGRYGYHDLLGLFAQQLPDRSNSDPLSRMLEYYLATAKVLLATCYPGTTLSEHLQRTTAHGLVLADGRAGQAWLDTERDNLVALFNAAATVSGAALRWAADLAWLLAELMNTGTPADGLLDALTALLNTAVAAGDRAAEARVRTALGTFQTIGLARLGTATANLETAAKLAAELNEPRLQIWCEIIRLICLRARGAGDAAIAAFESVYPLCRAVGDRWVEGVCLVHAAALLTEGRQYDRATANATAAFSVASELGDIGLQSFAIHEIALAASGRGDHQRAIALCERALRLARRSGLRLREGWALTRLARVSFDAGQFERAVSVAVEAEGVLTDAPDLVHRGRVMVIHGRALIAQGRTDEAVPILQSAWNFFKQTDLPISAEEIIPALHAS</sequence>
<dbReference type="PANTHER" id="PTHR35807:SF1">
    <property type="entry name" value="TRANSCRIPTIONAL REGULATOR REDD"/>
    <property type="match status" value="1"/>
</dbReference>
<dbReference type="SMART" id="SM00862">
    <property type="entry name" value="Trans_reg_C"/>
    <property type="match status" value="1"/>
</dbReference>
<dbReference type="Pfam" id="PF03704">
    <property type="entry name" value="BTAD"/>
    <property type="match status" value="1"/>
</dbReference>